<dbReference type="EMBL" id="MN079111">
    <property type="protein sequence ID" value="QEA05810.1"/>
    <property type="molecule type" value="Genomic_DNA"/>
</dbReference>
<proteinExistence type="predicted"/>
<dbReference type="AlphaFoldDB" id="A0A5B8RAL2"/>
<name>A0A5B8RAL2_9ZZZZ</name>
<evidence type="ECO:0000259" key="1">
    <source>
        <dbReference type="Pfam" id="PF13020"/>
    </source>
</evidence>
<accession>A0A5B8RAL2</accession>
<feature type="domain" description="Protein NO VEIN C-terminal" evidence="1">
    <location>
        <begin position="162"/>
        <end position="259"/>
    </location>
</feature>
<sequence length="280" mass="31189">MTDSWSRAEVAATVADYLDMLEAELSGVRYNKTAHRQRLLPRLNGRSAQAVEYKHANISAALIDLGFPFIAGYKRRSNYQGALLEEVSEQLATRERLLEIAADSADRRVTVPEVDDILAVLTERPKGRTRQPRVAEAPVRRPPFSVNYLEREARNRSLGEAGERFVINYECARLIQAGREPLAARIEHVARTRGDGAGYDVLSFESSGAPRLIEVKTTKYGQDTPFFLSRNEVDVSAEAQGQYHLYRLFDFAAAPRLFILEGQLSGTCHLSASTFIATAA</sequence>
<gene>
    <name evidence="2" type="ORF">KBTEX_02135</name>
</gene>
<evidence type="ECO:0000313" key="2">
    <source>
        <dbReference type="EMBL" id="QEA05810.1"/>
    </source>
</evidence>
<protein>
    <recommendedName>
        <fullName evidence="1">Protein NO VEIN C-terminal domain-containing protein</fullName>
    </recommendedName>
</protein>
<organism evidence="2">
    <name type="scientific">uncultured organism</name>
    <dbReference type="NCBI Taxonomy" id="155900"/>
    <lineage>
        <taxon>unclassified sequences</taxon>
        <taxon>environmental samples</taxon>
    </lineage>
</organism>
<dbReference type="Pfam" id="PF13020">
    <property type="entry name" value="NOV_C"/>
    <property type="match status" value="1"/>
</dbReference>
<dbReference type="InterPro" id="IPR024975">
    <property type="entry name" value="NOV_C"/>
</dbReference>
<reference evidence="2" key="1">
    <citation type="submission" date="2019-06" db="EMBL/GenBank/DDBJ databases">
        <authorList>
            <person name="Murdoch R.W."/>
            <person name="Fathepure B."/>
        </authorList>
    </citation>
    <scope>NUCLEOTIDE SEQUENCE</scope>
</reference>